<dbReference type="Pfam" id="PF11838">
    <property type="entry name" value="ERAP1_C"/>
    <property type="match status" value="1"/>
</dbReference>
<feature type="binding site" evidence="9">
    <location>
        <position position="522"/>
    </location>
    <ligand>
        <name>Zn(2+)</name>
        <dbReference type="ChEBI" id="CHEBI:29105"/>
        <note>catalytic</note>
    </ligand>
</feature>
<evidence type="ECO:0000259" key="15">
    <source>
        <dbReference type="Pfam" id="PF17900"/>
    </source>
</evidence>
<evidence type="ECO:0000259" key="14">
    <source>
        <dbReference type="Pfam" id="PF11838"/>
    </source>
</evidence>
<evidence type="ECO:0000313" key="16">
    <source>
        <dbReference type="EMBL" id="CAJ0582889.1"/>
    </source>
</evidence>
<dbReference type="SUPFAM" id="SSF55486">
    <property type="entry name" value="Metalloproteases ('zincins'), catalytic domain"/>
    <property type="match status" value="1"/>
</dbReference>
<evidence type="ECO:0000256" key="12">
    <source>
        <dbReference type="SAM" id="Phobius"/>
    </source>
</evidence>
<dbReference type="PANTHER" id="PTHR11533:SF299">
    <property type="entry name" value="AMINOPEPTIDASE"/>
    <property type="match status" value="1"/>
</dbReference>
<dbReference type="FunFam" id="2.60.40.1910:FF:000006">
    <property type="entry name" value="Aminopeptidase"/>
    <property type="match status" value="1"/>
</dbReference>
<keyword evidence="12" id="KW-0472">Membrane</keyword>
<dbReference type="GO" id="GO:0008270">
    <property type="term" value="F:zinc ion binding"/>
    <property type="evidence" value="ECO:0007669"/>
    <property type="project" value="InterPro"/>
</dbReference>
<dbReference type="InterPro" id="IPR001930">
    <property type="entry name" value="Peptidase_M1"/>
</dbReference>
<keyword evidence="17" id="KW-1185">Reference proteome</keyword>
<dbReference type="Proteomes" id="UP001177023">
    <property type="component" value="Unassembled WGS sequence"/>
</dbReference>
<feature type="domain" description="ERAP1-like C-terminal" evidence="14">
    <location>
        <begin position="733"/>
        <end position="1050"/>
    </location>
</feature>
<dbReference type="GO" id="GO:0043171">
    <property type="term" value="P:peptide catabolic process"/>
    <property type="evidence" value="ECO:0007669"/>
    <property type="project" value="TreeGrafter"/>
</dbReference>
<keyword evidence="6 9" id="KW-0862">Zinc</keyword>
<sequence>MSEIDLGDRRGLIALAYGTPGDPINSTNASNSTLDNSAKRPLTKETPKNTEPKQPKKSKRIACAPATCCFLLICAILGCLLSALVAYGLTKQAFDNHGSVLPFVPDPRYNLTRPENAADYEDDGEEENIIGPTLDEMRLPKAIMPIWYNLTVKVYLPGFVPLTKENNLTYDASVTIKIKAIEETDKIVLNAKGLDLDLSPGNFRVMEDRQRAKRVPRETTNSTLTEGFNATEIEQKDTLSTTTERSNQIPEVNGPVESKTKATKISFNETLELLTIKLGEKLPVGKELYLKFALTAKIRPLMSGLYYSTYKLQNGTERIIAMTQMQPASARKFVPCFDEPQFKTPWKVKIIHPKGSNAISNGIEEEEAVGVPDSSDWVYSTFRETPPLASYLLALSVNDFDYIEGKSESGVRLRIWSRPSAINQTQYALEIATKALGYYEKYYDIPFPMQKQDMIAVPAFDAGAMENMGLIAYRESVLLYDPRTYRLTNKQRVATTICHELAHQWFGDLVTISSWNDIWLNEGFATFLEYKALEYATGGALDIATAFDLRERARAFMKDSKSSSHPLFYNLTTYDEVHGAFDYISYSKGAAFLKMLEGVLGEQAFQKALQNYLKRHLNGNANSTDLFLELNDAVPKDLLGWDGKRLDVVDFAAKWTQQMGYPVVEITRLDNATVEITQRRFKENSLTHESSRYRNARFWYKWDVPLWIMIDGEMQPLQWLHEAYRLNVTEDKLVIVNPESTGYYRVNYDQRGWEAIQRQLEADHTKIPTSARHRLIDDAFTLAGANQLPYETAFNITSYLSNEEETLPWIVAIQGFRDVLMNFDYQPDSEGIQKFALQRHEPLFNKIDLSAVDYTEDKDFAKSILTSTAFESYCALNAPACIEKAKEFFQKNLLESCAADNATASECSTVPVHIRDSVYCYGLQNGSPEAFEKMKNLTMAETESVERVRLLGALGCTNSPYLLRKIIHDALNGSIKVVDTDLPSIMTTASLQPVGRLVLTNMMMDNWRELYEKFKDSQFLIRDLVLYGTRAVNEREKRELEYFLQKYPGSTKRISPWRDLVEKAKTAMEWSRNHRKHLVEYFAKQNAAKTEL</sequence>
<evidence type="ECO:0000256" key="11">
    <source>
        <dbReference type="SAM" id="MobiDB-lite"/>
    </source>
</evidence>
<dbReference type="GO" id="GO:0042277">
    <property type="term" value="F:peptide binding"/>
    <property type="evidence" value="ECO:0007669"/>
    <property type="project" value="TreeGrafter"/>
</dbReference>
<accession>A0AA36G9E5</accession>
<dbReference type="InterPro" id="IPR042097">
    <property type="entry name" value="Aminopeptidase_N-like_N_sf"/>
</dbReference>
<feature type="domain" description="Peptidase M1 membrane alanine aminopeptidase" evidence="13">
    <location>
        <begin position="427"/>
        <end position="637"/>
    </location>
</feature>
<dbReference type="PRINTS" id="PR00756">
    <property type="entry name" value="ALADIPTASE"/>
</dbReference>
<evidence type="ECO:0000256" key="10">
    <source>
        <dbReference type="PIRSR" id="PIRSR634016-4"/>
    </source>
</evidence>
<gene>
    <name evidence="16" type="ORF">MSPICULIGERA_LOCUS21019</name>
</gene>
<feature type="compositionally biased region" description="Polar residues" evidence="11">
    <location>
        <begin position="24"/>
        <end position="36"/>
    </location>
</feature>
<keyword evidence="12" id="KW-1133">Transmembrane helix</keyword>
<feature type="compositionally biased region" description="Basic and acidic residues" evidence="11">
    <location>
        <begin position="42"/>
        <end position="54"/>
    </location>
</feature>
<evidence type="ECO:0000256" key="1">
    <source>
        <dbReference type="ARBA" id="ARBA00010136"/>
    </source>
</evidence>
<keyword evidence="4 9" id="KW-0479">Metal-binding</keyword>
<evidence type="ECO:0000256" key="8">
    <source>
        <dbReference type="PIRSR" id="PIRSR634016-1"/>
    </source>
</evidence>
<feature type="transmembrane region" description="Helical" evidence="12">
    <location>
        <begin position="61"/>
        <end position="89"/>
    </location>
</feature>
<protein>
    <recommendedName>
        <fullName evidence="18">Aminopeptidase</fullName>
    </recommendedName>
</protein>
<dbReference type="GO" id="GO:0005615">
    <property type="term" value="C:extracellular space"/>
    <property type="evidence" value="ECO:0007669"/>
    <property type="project" value="TreeGrafter"/>
</dbReference>
<evidence type="ECO:0000256" key="6">
    <source>
        <dbReference type="ARBA" id="ARBA00022833"/>
    </source>
</evidence>
<dbReference type="InterPro" id="IPR045357">
    <property type="entry name" value="Aminopeptidase_N-like_N"/>
</dbReference>
<comment type="caution">
    <text evidence="16">The sequence shown here is derived from an EMBL/GenBank/DDBJ whole genome shotgun (WGS) entry which is preliminary data.</text>
</comment>
<dbReference type="GO" id="GO:0006508">
    <property type="term" value="P:proteolysis"/>
    <property type="evidence" value="ECO:0007669"/>
    <property type="project" value="UniProtKB-KW"/>
</dbReference>
<keyword evidence="2" id="KW-0031">Aminopeptidase</keyword>
<dbReference type="InterPro" id="IPR014782">
    <property type="entry name" value="Peptidase_M1_dom"/>
</dbReference>
<keyword evidence="12" id="KW-0812">Transmembrane</keyword>
<feature type="site" description="Transition state stabilizer" evidence="10">
    <location>
        <position position="586"/>
    </location>
</feature>
<dbReference type="GO" id="GO:0005737">
    <property type="term" value="C:cytoplasm"/>
    <property type="evidence" value="ECO:0007669"/>
    <property type="project" value="TreeGrafter"/>
</dbReference>
<dbReference type="InterPro" id="IPR024571">
    <property type="entry name" value="ERAP1-like_C_dom"/>
</dbReference>
<dbReference type="GO" id="GO:0070006">
    <property type="term" value="F:metalloaminopeptidase activity"/>
    <property type="evidence" value="ECO:0007669"/>
    <property type="project" value="TreeGrafter"/>
</dbReference>
<evidence type="ECO:0000256" key="4">
    <source>
        <dbReference type="ARBA" id="ARBA00022723"/>
    </source>
</evidence>
<dbReference type="AlphaFoldDB" id="A0AA36G9E5"/>
<dbReference type="InterPro" id="IPR027268">
    <property type="entry name" value="Peptidase_M4/M1_CTD_sf"/>
</dbReference>
<evidence type="ECO:0000256" key="5">
    <source>
        <dbReference type="ARBA" id="ARBA00022801"/>
    </source>
</evidence>
<reference evidence="16" key="1">
    <citation type="submission" date="2023-06" db="EMBL/GenBank/DDBJ databases">
        <authorList>
            <person name="Delattre M."/>
        </authorList>
    </citation>
    <scope>NUCLEOTIDE SEQUENCE</scope>
    <source>
        <strain evidence="16">AF72</strain>
    </source>
</reference>
<dbReference type="InterPro" id="IPR050344">
    <property type="entry name" value="Peptidase_M1_aminopeptidases"/>
</dbReference>
<proteinExistence type="inferred from homology"/>
<keyword evidence="5" id="KW-0378">Hydrolase</keyword>
<dbReference type="InterPro" id="IPR034016">
    <property type="entry name" value="M1_APN-typ"/>
</dbReference>
<dbReference type="EMBL" id="CATQJA010002664">
    <property type="protein sequence ID" value="CAJ0582889.1"/>
    <property type="molecule type" value="Genomic_DNA"/>
</dbReference>
<evidence type="ECO:0000256" key="9">
    <source>
        <dbReference type="PIRSR" id="PIRSR634016-3"/>
    </source>
</evidence>
<evidence type="ECO:0000256" key="7">
    <source>
        <dbReference type="ARBA" id="ARBA00023049"/>
    </source>
</evidence>
<dbReference type="PANTHER" id="PTHR11533">
    <property type="entry name" value="PROTEASE M1 ZINC METALLOPROTEASE"/>
    <property type="match status" value="1"/>
</dbReference>
<dbReference type="Pfam" id="PF01433">
    <property type="entry name" value="Peptidase_M1"/>
    <property type="match status" value="1"/>
</dbReference>
<dbReference type="SUPFAM" id="SSF63737">
    <property type="entry name" value="Leukotriene A4 hydrolase N-terminal domain"/>
    <property type="match status" value="1"/>
</dbReference>
<comment type="similarity">
    <text evidence="1">Belongs to the peptidase M1 family.</text>
</comment>
<feature type="active site" description="Proton acceptor" evidence="8">
    <location>
        <position position="500"/>
    </location>
</feature>
<dbReference type="Gene3D" id="1.25.50.20">
    <property type="match status" value="1"/>
</dbReference>
<feature type="compositionally biased region" description="Polar residues" evidence="11">
    <location>
        <begin position="238"/>
        <end position="250"/>
    </location>
</feature>
<dbReference type="Gene3D" id="2.60.40.1730">
    <property type="entry name" value="tricorn interacting facor f3 domain"/>
    <property type="match status" value="1"/>
</dbReference>
<organism evidence="16 17">
    <name type="scientific">Mesorhabditis spiculigera</name>
    <dbReference type="NCBI Taxonomy" id="96644"/>
    <lineage>
        <taxon>Eukaryota</taxon>
        <taxon>Metazoa</taxon>
        <taxon>Ecdysozoa</taxon>
        <taxon>Nematoda</taxon>
        <taxon>Chromadorea</taxon>
        <taxon>Rhabditida</taxon>
        <taxon>Rhabditina</taxon>
        <taxon>Rhabditomorpha</taxon>
        <taxon>Rhabditoidea</taxon>
        <taxon>Rhabditidae</taxon>
        <taxon>Mesorhabditinae</taxon>
        <taxon>Mesorhabditis</taxon>
    </lineage>
</organism>
<comment type="cofactor">
    <cofactor evidence="9">
        <name>Zn(2+)</name>
        <dbReference type="ChEBI" id="CHEBI:29105"/>
    </cofactor>
    <text evidence="9">Binds 1 zinc ion per subunit.</text>
</comment>
<dbReference type="CDD" id="cd09601">
    <property type="entry name" value="M1_APN-Q_like"/>
    <property type="match status" value="1"/>
</dbReference>
<keyword evidence="7" id="KW-0482">Metalloprotease</keyword>
<evidence type="ECO:0000313" key="17">
    <source>
        <dbReference type="Proteomes" id="UP001177023"/>
    </source>
</evidence>
<feature type="region of interest" description="Disordered" evidence="11">
    <location>
        <begin position="19"/>
        <end position="57"/>
    </location>
</feature>
<evidence type="ECO:0000256" key="2">
    <source>
        <dbReference type="ARBA" id="ARBA00022438"/>
    </source>
</evidence>
<evidence type="ECO:0000259" key="13">
    <source>
        <dbReference type="Pfam" id="PF01433"/>
    </source>
</evidence>
<feature type="region of interest" description="Disordered" evidence="11">
    <location>
        <begin position="237"/>
        <end position="257"/>
    </location>
</feature>
<dbReference type="FunFam" id="1.10.390.10:FF:000006">
    <property type="entry name" value="Puromycin-sensitive aminopeptidase"/>
    <property type="match status" value="1"/>
</dbReference>
<evidence type="ECO:0000256" key="3">
    <source>
        <dbReference type="ARBA" id="ARBA00022670"/>
    </source>
</evidence>
<evidence type="ECO:0008006" key="18">
    <source>
        <dbReference type="Google" id="ProtNLM"/>
    </source>
</evidence>
<name>A0AA36G9E5_9BILA</name>
<keyword evidence="3" id="KW-0645">Protease</keyword>
<dbReference type="GO" id="GO:0016020">
    <property type="term" value="C:membrane"/>
    <property type="evidence" value="ECO:0007669"/>
    <property type="project" value="TreeGrafter"/>
</dbReference>
<feature type="domain" description="Aminopeptidase N-like N-terminal" evidence="15">
    <location>
        <begin position="256"/>
        <end position="392"/>
    </location>
</feature>
<dbReference type="Gene3D" id="1.10.390.10">
    <property type="entry name" value="Neutral Protease Domain 2"/>
    <property type="match status" value="1"/>
</dbReference>
<dbReference type="Pfam" id="PF17900">
    <property type="entry name" value="Peptidase_M1_N"/>
    <property type="match status" value="1"/>
</dbReference>
<feature type="binding site" evidence="9">
    <location>
        <position position="499"/>
    </location>
    <ligand>
        <name>Zn(2+)</name>
        <dbReference type="ChEBI" id="CHEBI:29105"/>
        <note>catalytic</note>
    </ligand>
</feature>
<feature type="non-terminal residue" evidence="16">
    <location>
        <position position="1092"/>
    </location>
</feature>
<dbReference type="Gene3D" id="2.60.40.1910">
    <property type="match status" value="1"/>
</dbReference>
<feature type="binding site" evidence="9">
    <location>
        <position position="503"/>
    </location>
    <ligand>
        <name>Zn(2+)</name>
        <dbReference type="ChEBI" id="CHEBI:29105"/>
        <note>catalytic</note>
    </ligand>
</feature>